<accession>A0ABV7JFL6</accession>
<evidence type="ECO:0000313" key="1">
    <source>
        <dbReference type="EMBL" id="MFC3194886.1"/>
    </source>
</evidence>
<keyword evidence="2" id="KW-1185">Reference proteome</keyword>
<comment type="caution">
    <text evidence="1">The sequence shown here is derived from an EMBL/GenBank/DDBJ whole genome shotgun (WGS) entry which is preliminary data.</text>
</comment>
<dbReference type="RefSeq" id="WP_157892869.1">
    <property type="nucleotide sequence ID" value="NZ_JBHRTS010000006.1"/>
</dbReference>
<reference evidence="2" key="1">
    <citation type="journal article" date="2019" name="Int. J. Syst. Evol. Microbiol.">
        <title>The Global Catalogue of Microorganisms (GCM) 10K type strain sequencing project: providing services to taxonomists for standard genome sequencing and annotation.</title>
        <authorList>
            <consortium name="The Broad Institute Genomics Platform"/>
            <consortium name="The Broad Institute Genome Sequencing Center for Infectious Disease"/>
            <person name="Wu L."/>
            <person name="Ma J."/>
        </authorList>
    </citation>
    <scope>NUCLEOTIDE SEQUENCE [LARGE SCALE GENOMIC DNA]</scope>
    <source>
        <strain evidence="2">KCTC 42953</strain>
    </source>
</reference>
<dbReference type="PROSITE" id="PS51257">
    <property type="entry name" value="PROKAR_LIPOPROTEIN"/>
    <property type="match status" value="1"/>
</dbReference>
<gene>
    <name evidence="1" type="ORF">ACFODZ_11605</name>
</gene>
<proteinExistence type="predicted"/>
<evidence type="ECO:0008006" key="3">
    <source>
        <dbReference type="Google" id="ProtNLM"/>
    </source>
</evidence>
<sequence>MKIKHLITMGVWLTVLAGCTSVRLSLETKPIVSSGSPWTQHKAITSTGSRGTGHQVVLTEAQDIRINTTAKTKDAKITEVTIDVVTNGLNGVVTRPRHVDNISPGKPEVNGGIRIAANQWESLTVKASAKDSKGRQVTTGSYELQLFQLESLSWRLAKVGGSGEIDFQTQWLSRRPPNWPNDDPNAPVDRRTIGFIQNNGNAAVTIDFISIATGQILETFTVQPGATNRNRKLAGRTIGSGYFRIIGGSNPGSSLQVAF</sequence>
<evidence type="ECO:0000313" key="2">
    <source>
        <dbReference type="Proteomes" id="UP001595533"/>
    </source>
</evidence>
<dbReference type="EMBL" id="JBHRTS010000006">
    <property type="protein sequence ID" value="MFC3194886.1"/>
    <property type="molecule type" value="Genomic_DNA"/>
</dbReference>
<dbReference type="Proteomes" id="UP001595533">
    <property type="component" value="Unassembled WGS sequence"/>
</dbReference>
<name>A0ABV7JFL6_9GAMM</name>
<organism evidence="1 2">
    <name type="scientific">Marinicella sediminis</name>
    <dbReference type="NCBI Taxonomy" id="1792834"/>
    <lineage>
        <taxon>Bacteria</taxon>
        <taxon>Pseudomonadati</taxon>
        <taxon>Pseudomonadota</taxon>
        <taxon>Gammaproteobacteria</taxon>
        <taxon>Lysobacterales</taxon>
        <taxon>Marinicellaceae</taxon>
        <taxon>Marinicella</taxon>
    </lineage>
</organism>
<protein>
    <recommendedName>
        <fullName evidence="3">Lipoprotein</fullName>
    </recommendedName>
</protein>